<sequence>MITKEQTLTANEFHHGKCVKRIGPRGGVTLLVNRWRRNGRTQIWKTRSEWVVPVKHGLRDYAYVTERDADMWHTAEDCRPVEERS</sequence>
<proteinExistence type="predicted"/>
<comment type="caution">
    <text evidence="1">The sequence shown here is derived from an EMBL/GenBank/DDBJ whole genome shotgun (WGS) entry which is preliminary data.</text>
</comment>
<accession>A0A0F9EZ53</accession>
<evidence type="ECO:0000313" key="1">
    <source>
        <dbReference type="EMBL" id="KKL79329.1"/>
    </source>
</evidence>
<dbReference type="EMBL" id="LAZR01023203">
    <property type="protein sequence ID" value="KKL79329.1"/>
    <property type="molecule type" value="Genomic_DNA"/>
</dbReference>
<reference evidence="1" key="1">
    <citation type="journal article" date="2015" name="Nature">
        <title>Complex archaea that bridge the gap between prokaryotes and eukaryotes.</title>
        <authorList>
            <person name="Spang A."/>
            <person name="Saw J.H."/>
            <person name="Jorgensen S.L."/>
            <person name="Zaremba-Niedzwiedzka K."/>
            <person name="Martijn J."/>
            <person name="Lind A.E."/>
            <person name="van Eijk R."/>
            <person name="Schleper C."/>
            <person name="Guy L."/>
            <person name="Ettema T.J."/>
        </authorList>
    </citation>
    <scope>NUCLEOTIDE SEQUENCE</scope>
</reference>
<dbReference type="AlphaFoldDB" id="A0A0F9EZ53"/>
<gene>
    <name evidence="1" type="ORF">LCGC14_2015940</name>
</gene>
<protein>
    <submittedName>
        <fullName evidence="1">Uncharacterized protein</fullName>
    </submittedName>
</protein>
<organism evidence="1">
    <name type="scientific">marine sediment metagenome</name>
    <dbReference type="NCBI Taxonomy" id="412755"/>
    <lineage>
        <taxon>unclassified sequences</taxon>
        <taxon>metagenomes</taxon>
        <taxon>ecological metagenomes</taxon>
    </lineage>
</organism>
<name>A0A0F9EZ53_9ZZZZ</name>